<dbReference type="Gene3D" id="2.60.390.10">
    <property type="entry name" value="Beta-galactosidase, domain 3"/>
    <property type="match status" value="1"/>
</dbReference>
<sequence>MQTDDTNLSNVTFSMNVDTNAGTLTIPQYGGAITLAGRESKIIVTNYAFGQSVLQYSTAEVMTWTTIDDIDVIVLYALAGQQTETVVQSTATNVTLTQSSSAISSNVVNGTVVLSGSPNGISVAQFGRVKVIVMDKATAGTLWNPRLTASTYDLSPRQSSVLIGGPYLVRNATISGSTISIFGDIKATGTLSVVAPASVNTVLFNGATVSGTTDAAGVFSGSVSDSIGTVTVPTLTTAAWSCADTLPEVATSFDDSTWVVANKTETHRPFQPTAGKVCIRLAVVVMQNQNDLIC</sequence>
<gene>
    <name evidence="2" type="ORF">BD410DRAFT_578005</name>
</gene>
<name>A0A4Y7QGD4_9AGAM</name>
<dbReference type="STRING" id="50990.A0A4Y7QGD4"/>
<reference evidence="2 3" key="1">
    <citation type="submission" date="2018-06" db="EMBL/GenBank/DDBJ databases">
        <title>A transcriptomic atlas of mushroom development highlights an independent origin of complex multicellularity.</title>
        <authorList>
            <consortium name="DOE Joint Genome Institute"/>
            <person name="Krizsan K."/>
            <person name="Almasi E."/>
            <person name="Merenyi Z."/>
            <person name="Sahu N."/>
            <person name="Viragh M."/>
            <person name="Koszo T."/>
            <person name="Mondo S."/>
            <person name="Kiss B."/>
            <person name="Balint B."/>
            <person name="Kues U."/>
            <person name="Barry K."/>
            <person name="Hegedus J.C."/>
            <person name="Henrissat B."/>
            <person name="Johnson J."/>
            <person name="Lipzen A."/>
            <person name="Ohm R."/>
            <person name="Nagy I."/>
            <person name="Pangilinan J."/>
            <person name="Yan J."/>
            <person name="Xiong Y."/>
            <person name="Grigoriev I.V."/>
            <person name="Hibbett D.S."/>
            <person name="Nagy L.G."/>
        </authorList>
    </citation>
    <scope>NUCLEOTIDE SEQUENCE [LARGE SCALE GENOMIC DNA]</scope>
    <source>
        <strain evidence="2 3">SZMC22713</strain>
    </source>
</reference>
<dbReference type="Gene3D" id="2.102.20.10">
    <property type="entry name" value="Beta-galactosidase, domain 2"/>
    <property type="match status" value="1"/>
</dbReference>
<dbReference type="Pfam" id="PF10435">
    <property type="entry name" value="BetaGal_dom2"/>
    <property type="match status" value="1"/>
</dbReference>
<evidence type="ECO:0000313" key="2">
    <source>
        <dbReference type="EMBL" id="TDL26311.1"/>
    </source>
</evidence>
<dbReference type="SUPFAM" id="SSF117100">
    <property type="entry name" value="Beta-galactosidase LacA, domain 3"/>
    <property type="match status" value="1"/>
</dbReference>
<dbReference type="SMART" id="SM01029">
    <property type="entry name" value="BetaGal_dom2"/>
    <property type="match status" value="1"/>
</dbReference>
<organism evidence="2 3">
    <name type="scientific">Rickenella mellea</name>
    <dbReference type="NCBI Taxonomy" id="50990"/>
    <lineage>
        <taxon>Eukaryota</taxon>
        <taxon>Fungi</taxon>
        <taxon>Dikarya</taxon>
        <taxon>Basidiomycota</taxon>
        <taxon>Agaricomycotina</taxon>
        <taxon>Agaricomycetes</taxon>
        <taxon>Hymenochaetales</taxon>
        <taxon>Rickenellaceae</taxon>
        <taxon>Rickenella</taxon>
    </lineage>
</organism>
<evidence type="ECO:0000259" key="1">
    <source>
        <dbReference type="SMART" id="SM01029"/>
    </source>
</evidence>
<dbReference type="EMBL" id="ML170162">
    <property type="protein sequence ID" value="TDL26311.1"/>
    <property type="molecule type" value="Genomic_DNA"/>
</dbReference>
<dbReference type="VEuPathDB" id="FungiDB:BD410DRAFT_578005"/>
<accession>A0A4Y7QGD4</accession>
<dbReference type="Gene3D" id="2.60.120.260">
    <property type="entry name" value="Galactose-binding domain-like"/>
    <property type="match status" value="1"/>
</dbReference>
<dbReference type="InterPro" id="IPR037110">
    <property type="entry name" value="Betagal_dom2_sf"/>
</dbReference>
<protein>
    <recommendedName>
        <fullName evidence="1">Beta-galactosidase domain-containing protein</fullName>
    </recommendedName>
</protein>
<dbReference type="InterPro" id="IPR025972">
    <property type="entry name" value="BetaGal_dom3"/>
</dbReference>
<keyword evidence="3" id="KW-1185">Reference proteome</keyword>
<dbReference type="Pfam" id="PF13363">
    <property type="entry name" value="BetaGal_dom3"/>
    <property type="match status" value="1"/>
</dbReference>
<dbReference type="Proteomes" id="UP000294933">
    <property type="component" value="Unassembled WGS sequence"/>
</dbReference>
<feature type="domain" description="Beta-galactosidase" evidence="1">
    <location>
        <begin position="2"/>
        <end position="142"/>
    </location>
</feature>
<dbReference type="OrthoDB" id="1657402at2759"/>
<dbReference type="InterPro" id="IPR036833">
    <property type="entry name" value="BetaGal_dom3_sf"/>
</dbReference>
<proteinExistence type="predicted"/>
<dbReference type="InterPro" id="IPR018954">
    <property type="entry name" value="Betagal_dom2"/>
</dbReference>
<evidence type="ECO:0000313" key="3">
    <source>
        <dbReference type="Proteomes" id="UP000294933"/>
    </source>
</evidence>
<dbReference type="AlphaFoldDB" id="A0A4Y7QGD4"/>
<dbReference type="SUPFAM" id="SSF51011">
    <property type="entry name" value="Glycosyl hydrolase domain"/>
    <property type="match status" value="1"/>
</dbReference>